<protein>
    <submittedName>
        <fullName evidence="1">Uncharacterized protein</fullName>
    </submittedName>
</protein>
<dbReference type="Proteomes" id="UP001465153">
    <property type="component" value="Unassembled WGS sequence"/>
</dbReference>
<keyword evidence="2" id="KW-1185">Reference proteome</keyword>
<accession>A0ABQ0A817</accession>
<dbReference type="EMBL" id="BAABWN010000004">
    <property type="protein sequence ID" value="GAA6167708.1"/>
    <property type="molecule type" value="Genomic_DNA"/>
</dbReference>
<sequence>MNAKVQFDRLTQHDSHAAQTVINVNTQSNDAREEHREELKSLFRLEELMVSCSKS</sequence>
<name>A0ABQ0A817_9GAMM</name>
<reference evidence="1 2" key="1">
    <citation type="submission" date="2024-04" db="EMBL/GenBank/DDBJ databases">
        <title>Draft genome sequence of Sessilibacter corallicola NBRC 116591.</title>
        <authorList>
            <person name="Miyakawa T."/>
            <person name="Kusuya Y."/>
            <person name="Miura T."/>
        </authorList>
    </citation>
    <scope>NUCLEOTIDE SEQUENCE [LARGE SCALE GENOMIC DNA]</scope>
    <source>
        <strain evidence="1 2">KU-00831-HH</strain>
    </source>
</reference>
<comment type="caution">
    <text evidence="1">The sequence shown here is derived from an EMBL/GenBank/DDBJ whole genome shotgun (WGS) entry which is preliminary data.</text>
</comment>
<dbReference type="RefSeq" id="WP_233088939.1">
    <property type="nucleotide sequence ID" value="NZ_BAABWN010000004.1"/>
</dbReference>
<evidence type="ECO:0000313" key="2">
    <source>
        <dbReference type="Proteomes" id="UP001465153"/>
    </source>
</evidence>
<organism evidence="1 2">
    <name type="scientific">Sessilibacter corallicola</name>
    <dbReference type="NCBI Taxonomy" id="2904075"/>
    <lineage>
        <taxon>Bacteria</taxon>
        <taxon>Pseudomonadati</taxon>
        <taxon>Pseudomonadota</taxon>
        <taxon>Gammaproteobacteria</taxon>
        <taxon>Cellvibrionales</taxon>
        <taxon>Cellvibrionaceae</taxon>
        <taxon>Sessilibacter</taxon>
    </lineage>
</organism>
<proteinExistence type="predicted"/>
<gene>
    <name evidence="1" type="ORF">NBRC116591_15180</name>
</gene>
<evidence type="ECO:0000313" key="1">
    <source>
        <dbReference type="EMBL" id="GAA6167708.1"/>
    </source>
</evidence>